<evidence type="ECO:0000313" key="10">
    <source>
        <dbReference type="EMBL" id="MFC2967179.1"/>
    </source>
</evidence>
<keyword evidence="4 7" id="KW-1133">Transmembrane helix</keyword>
<feature type="transmembrane region" description="Helical" evidence="7">
    <location>
        <begin position="435"/>
        <end position="459"/>
    </location>
</feature>
<proteinExistence type="predicted"/>
<feature type="transmembrane region" description="Helical" evidence="7">
    <location>
        <begin position="497"/>
        <end position="515"/>
    </location>
</feature>
<feature type="transmembrane region" description="Helical" evidence="7">
    <location>
        <begin position="301"/>
        <end position="322"/>
    </location>
</feature>
<protein>
    <submittedName>
        <fullName evidence="10">ComEC/Rec2 family competence protein</fullName>
    </submittedName>
</protein>
<keyword evidence="2" id="KW-1003">Cell membrane</keyword>
<organism evidence="10 11">
    <name type="scientific">Acidimangrovimonas pyrenivorans</name>
    <dbReference type="NCBI Taxonomy" id="2030798"/>
    <lineage>
        <taxon>Bacteria</taxon>
        <taxon>Pseudomonadati</taxon>
        <taxon>Pseudomonadota</taxon>
        <taxon>Alphaproteobacteria</taxon>
        <taxon>Rhodobacterales</taxon>
        <taxon>Paracoccaceae</taxon>
        <taxon>Acidimangrovimonas</taxon>
    </lineage>
</organism>
<evidence type="ECO:0000256" key="7">
    <source>
        <dbReference type="SAM" id="Phobius"/>
    </source>
</evidence>
<evidence type="ECO:0000313" key="11">
    <source>
        <dbReference type="Proteomes" id="UP001595443"/>
    </source>
</evidence>
<accession>A0ABV7ACX4</accession>
<evidence type="ECO:0000256" key="3">
    <source>
        <dbReference type="ARBA" id="ARBA00022692"/>
    </source>
</evidence>
<dbReference type="Pfam" id="PF13567">
    <property type="entry name" value="DUF4131"/>
    <property type="match status" value="1"/>
</dbReference>
<feature type="region of interest" description="Disordered" evidence="6">
    <location>
        <begin position="708"/>
        <end position="737"/>
    </location>
</feature>
<dbReference type="InterPro" id="IPR025405">
    <property type="entry name" value="DUF4131"/>
</dbReference>
<evidence type="ECO:0000256" key="6">
    <source>
        <dbReference type="SAM" id="MobiDB-lite"/>
    </source>
</evidence>
<keyword evidence="11" id="KW-1185">Reference proteome</keyword>
<dbReference type="NCBIfam" id="TIGR00360">
    <property type="entry name" value="ComEC_N-term"/>
    <property type="match status" value="1"/>
</dbReference>
<feature type="transmembrane region" description="Helical" evidence="7">
    <location>
        <begin position="45"/>
        <end position="62"/>
    </location>
</feature>
<comment type="subcellular location">
    <subcellularLocation>
        <location evidence="1">Cell membrane</location>
        <topology evidence="1">Multi-pass membrane protein</topology>
    </subcellularLocation>
</comment>
<dbReference type="PANTHER" id="PTHR30619">
    <property type="entry name" value="DNA INTERNALIZATION/COMPETENCE PROTEIN COMEC/REC2"/>
    <property type="match status" value="1"/>
</dbReference>
<feature type="transmembrane region" description="Helical" evidence="7">
    <location>
        <begin position="471"/>
        <end position="491"/>
    </location>
</feature>
<name>A0ABV7ACX4_9RHOB</name>
<evidence type="ECO:0000256" key="1">
    <source>
        <dbReference type="ARBA" id="ARBA00004651"/>
    </source>
</evidence>
<feature type="transmembrane region" description="Helical" evidence="7">
    <location>
        <begin position="68"/>
        <end position="89"/>
    </location>
</feature>
<keyword evidence="5 7" id="KW-0472">Membrane</keyword>
<feature type="transmembrane region" description="Helical" evidence="7">
    <location>
        <begin position="12"/>
        <end position="36"/>
    </location>
</feature>
<reference evidence="11" key="1">
    <citation type="journal article" date="2019" name="Int. J. Syst. Evol. Microbiol.">
        <title>The Global Catalogue of Microorganisms (GCM) 10K type strain sequencing project: providing services to taxonomists for standard genome sequencing and annotation.</title>
        <authorList>
            <consortium name="The Broad Institute Genomics Platform"/>
            <consortium name="The Broad Institute Genome Sequencing Center for Infectious Disease"/>
            <person name="Wu L."/>
            <person name="Ma J."/>
        </authorList>
    </citation>
    <scope>NUCLEOTIDE SEQUENCE [LARGE SCALE GENOMIC DNA]</scope>
    <source>
        <strain evidence="11">KCTC 62192</strain>
    </source>
</reference>
<feature type="transmembrane region" description="Helical" evidence="7">
    <location>
        <begin position="343"/>
        <end position="359"/>
    </location>
</feature>
<dbReference type="Pfam" id="PF03772">
    <property type="entry name" value="Competence"/>
    <property type="match status" value="1"/>
</dbReference>
<sequence length="737" mass="75158">MPRWSHPLDALLAARGLLFPWLAVCLGLGIGGYFALPREPTGREWAGLALAWAAAVAIWRLAGARWQAPALGLAALLAGALAAGARAHLVAAPVLGHPYYGAVQGRIVAIDRAASGKLRLVLDQVVLDGPDRGATPARVRIALSDPPRHLSPLPGQVVLLTAHLLPPQGPAEPGGFDFRRLAWFRQLGAVGDTRVPVLLWAPAGRGLLSGGWLARQRLGLAAAIRARIPGDPGAFAAAVATGDRSGIGAQAVTDLRAANLAHLLAISGLHMGLLVGFVFAVLRYGLTLVPPLTLRLPVKKIAAAGALLAATAYLALSGGNIATQRAFVMVAVMLGAVLADRQALTLRAVAIAACLLLLTRPESLLSPGFQMSFAATTALVAAFGALRGLLSAVPRVPRTVLAMALSSAVAGLATAPIAAATFGRVAEYGLPANLLAVPAMGLIVMPAAVAAALLAPLGLAGPALWLMGRGAAWVLAVAAWVAGLPGAVLPVKQPGAVVLPLLALAGLWLVLWRGWPRWLGPPAMAAALLLWSQAGRPLLLVAADGGLVGLMTPAGRVLSKPSGAGFVARSWLQADGDGASQGAAAARPGLSGPPGRRRFRLAGLPVAQLTGRGAAEAFDAACAQARLVILSVEAPDRPAPVPRRAAHPAAIPSVRPGQGEATAGRCRVIDPRLLRRSGGLALSVAAGTLTFTSAAQLAGRRLWTPAMRQGSGSTAALAPLRLPGRERGPPRDGPAAQ</sequence>
<comment type="caution">
    <text evidence="10">The sequence shown here is derived from an EMBL/GenBank/DDBJ whole genome shotgun (WGS) entry which is preliminary data.</text>
</comment>
<evidence type="ECO:0000259" key="9">
    <source>
        <dbReference type="Pfam" id="PF13567"/>
    </source>
</evidence>
<feature type="transmembrane region" description="Helical" evidence="7">
    <location>
        <begin position="260"/>
        <end position="281"/>
    </location>
</feature>
<evidence type="ECO:0000256" key="2">
    <source>
        <dbReference type="ARBA" id="ARBA00022475"/>
    </source>
</evidence>
<dbReference type="InterPro" id="IPR052159">
    <property type="entry name" value="Competence_DNA_uptake"/>
</dbReference>
<evidence type="ECO:0000259" key="8">
    <source>
        <dbReference type="Pfam" id="PF03772"/>
    </source>
</evidence>
<keyword evidence="3 7" id="KW-0812">Transmembrane</keyword>
<dbReference type="RefSeq" id="WP_377831818.1">
    <property type="nucleotide sequence ID" value="NZ_JBHRSK010000004.1"/>
</dbReference>
<dbReference type="InterPro" id="IPR004477">
    <property type="entry name" value="ComEC_N"/>
</dbReference>
<evidence type="ECO:0000256" key="5">
    <source>
        <dbReference type="ARBA" id="ARBA00023136"/>
    </source>
</evidence>
<gene>
    <name evidence="10" type="ORF">ACFOES_03660</name>
</gene>
<feature type="domain" description="DUF4131" evidence="9">
    <location>
        <begin position="45"/>
        <end position="190"/>
    </location>
</feature>
<dbReference type="EMBL" id="JBHRSK010000004">
    <property type="protein sequence ID" value="MFC2967179.1"/>
    <property type="molecule type" value="Genomic_DNA"/>
</dbReference>
<evidence type="ECO:0000256" key="4">
    <source>
        <dbReference type="ARBA" id="ARBA00022989"/>
    </source>
</evidence>
<dbReference type="Proteomes" id="UP001595443">
    <property type="component" value="Unassembled WGS sequence"/>
</dbReference>
<feature type="transmembrane region" description="Helical" evidence="7">
    <location>
        <begin position="402"/>
        <end position="423"/>
    </location>
</feature>
<dbReference type="PANTHER" id="PTHR30619:SF1">
    <property type="entry name" value="RECOMBINATION PROTEIN 2"/>
    <property type="match status" value="1"/>
</dbReference>
<feature type="transmembrane region" description="Helical" evidence="7">
    <location>
        <begin position="371"/>
        <end position="390"/>
    </location>
</feature>
<feature type="domain" description="ComEC/Rec2-related protein" evidence="8">
    <location>
        <begin position="241"/>
        <end position="515"/>
    </location>
</feature>